<dbReference type="SMART" id="SM00034">
    <property type="entry name" value="CLECT"/>
    <property type="match status" value="2"/>
</dbReference>
<dbReference type="Pfam" id="PF00059">
    <property type="entry name" value="Lectin_C"/>
    <property type="match status" value="2"/>
</dbReference>
<dbReference type="SUPFAM" id="SSF56436">
    <property type="entry name" value="C-type lectin-like"/>
    <property type="match status" value="2"/>
</dbReference>
<protein>
    <submittedName>
        <fullName evidence="5">C-type lectin domain-containing protein</fullName>
    </submittedName>
</protein>
<name>A0A914Q700_9BILA</name>
<dbReference type="PROSITE" id="PS50041">
    <property type="entry name" value="C_TYPE_LECTIN_2"/>
    <property type="match status" value="2"/>
</dbReference>
<accession>A0A914Q700</accession>
<keyword evidence="1" id="KW-1015">Disulfide bond</keyword>
<evidence type="ECO:0000313" key="5">
    <source>
        <dbReference type="WBParaSite" id="PDA_v2.g24790.t1"/>
    </source>
</evidence>
<dbReference type="PROSITE" id="PS00615">
    <property type="entry name" value="C_TYPE_LECTIN_1"/>
    <property type="match status" value="1"/>
</dbReference>
<dbReference type="InterPro" id="IPR016187">
    <property type="entry name" value="CTDL_fold"/>
</dbReference>
<evidence type="ECO:0000256" key="1">
    <source>
        <dbReference type="ARBA" id="ARBA00023157"/>
    </source>
</evidence>
<dbReference type="AlphaFoldDB" id="A0A914Q700"/>
<evidence type="ECO:0000313" key="4">
    <source>
        <dbReference type="Proteomes" id="UP000887578"/>
    </source>
</evidence>
<dbReference type="WBParaSite" id="PDA_v2.g24790.t1">
    <property type="protein sequence ID" value="PDA_v2.g24790.t1"/>
    <property type="gene ID" value="PDA_v2.g24790"/>
</dbReference>
<sequence>MDKTLCYSFQKTQLKYMEAQGICFGMNGNLAAIHNSFENVFINQEAETIFTESAVDDYWIGANDLFSPPTWTWLNESPFDFSDWEKGEPQNISMSNCGAVILQNGRWKSDDCYKEKPFVCLVKPDANPVMSTTSTSGPTTTLTPTTTTTKKPKPKSCPVSWQYYNTTGYCYIVLGGEFWQDAEQRCVISGGHLVSIHSLEEDLYVTHLVSGAPAHGLYGVWIGLYTEDSNRNWKWTDGTPFDYHNWRADYPVNTGLQSFGDLITGDPNGKTADWINVHNYVWKNTFICKASPK</sequence>
<dbReference type="Proteomes" id="UP000887578">
    <property type="component" value="Unplaced"/>
</dbReference>
<dbReference type="PANTHER" id="PTHR22803">
    <property type="entry name" value="MANNOSE, PHOSPHOLIPASE, LECTIN RECEPTOR RELATED"/>
    <property type="match status" value="1"/>
</dbReference>
<dbReference type="InterPro" id="IPR016186">
    <property type="entry name" value="C-type_lectin-like/link_sf"/>
</dbReference>
<evidence type="ECO:0000259" key="3">
    <source>
        <dbReference type="PROSITE" id="PS50041"/>
    </source>
</evidence>
<proteinExistence type="predicted"/>
<keyword evidence="4" id="KW-1185">Reference proteome</keyword>
<dbReference type="InterPro" id="IPR050111">
    <property type="entry name" value="C-type_lectin/snaclec_domain"/>
</dbReference>
<organism evidence="4 5">
    <name type="scientific">Panagrolaimus davidi</name>
    <dbReference type="NCBI Taxonomy" id="227884"/>
    <lineage>
        <taxon>Eukaryota</taxon>
        <taxon>Metazoa</taxon>
        <taxon>Ecdysozoa</taxon>
        <taxon>Nematoda</taxon>
        <taxon>Chromadorea</taxon>
        <taxon>Rhabditida</taxon>
        <taxon>Tylenchina</taxon>
        <taxon>Panagrolaimomorpha</taxon>
        <taxon>Panagrolaimoidea</taxon>
        <taxon>Panagrolaimidae</taxon>
        <taxon>Panagrolaimus</taxon>
    </lineage>
</organism>
<feature type="domain" description="C-type lectin" evidence="3">
    <location>
        <begin position="2"/>
        <end position="121"/>
    </location>
</feature>
<dbReference type="Gene3D" id="3.10.100.10">
    <property type="entry name" value="Mannose-Binding Protein A, subunit A"/>
    <property type="match status" value="2"/>
</dbReference>
<feature type="region of interest" description="Disordered" evidence="2">
    <location>
        <begin position="131"/>
        <end position="151"/>
    </location>
</feature>
<dbReference type="InterPro" id="IPR018378">
    <property type="entry name" value="C-type_lectin_CS"/>
</dbReference>
<dbReference type="CDD" id="cd00037">
    <property type="entry name" value="CLECT"/>
    <property type="match status" value="1"/>
</dbReference>
<feature type="domain" description="C-type lectin" evidence="3">
    <location>
        <begin position="166"/>
        <end position="274"/>
    </location>
</feature>
<feature type="compositionally biased region" description="Low complexity" evidence="2">
    <location>
        <begin position="131"/>
        <end position="149"/>
    </location>
</feature>
<reference evidence="5" key="1">
    <citation type="submission" date="2022-11" db="UniProtKB">
        <authorList>
            <consortium name="WormBaseParasite"/>
        </authorList>
    </citation>
    <scope>IDENTIFICATION</scope>
</reference>
<dbReference type="InterPro" id="IPR001304">
    <property type="entry name" value="C-type_lectin-like"/>
</dbReference>
<evidence type="ECO:0000256" key="2">
    <source>
        <dbReference type="SAM" id="MobiDB-lite"/>
    </source>
</evidence>